<sequence length="310" mass="34351">MNPAIPDILTSLDFVLIEFTLEFQEPFDLDEARMLRLRRDLRSAALLTLGEDESFSALFDPPLAEDPVALKRYQRPGPSFVLRPDPRRCGYYDSGDCLQMTVLFWGRGIQFIRHFAQTMQTLGKSGLNRGEGCYDLLQVDARELSGNAICLWSGGGWPERFAPPVASVAWWLDSLAVLDSRAVLEFVTPARLLSAGRPLFRPTFANLFPFILRRVSSMVHAHCGGADIVPDPRVLQEIAQGVEVLSNDLLWRDWRTLESEKGAQEIGGVSGRLELCGAGLAEIGWLLRLGSLLHLGKGAAYGAGCYRLDS</sequence>
<dbReference type="EMBL" id="CP092109">
    <property type="protein sequence ID" value="UWZ81579.1"/>
    <property type="molecule type" value="Genomic_DNA"/>
</dbReference>
<evidence type="ECO:0000313" key="2">
    <source>
        <dbReference type="EMBL" id="UWZ81579.1"/>
    </source>
</evidence>
<organism evidence="2 3">
    <name type="scientific">Geoalkalibacter halelectricus</name>
    <dbReference type="NCBI Taxonomy" id="2847045"/>
    <lineage>
        <taxon>Bacteria</taxon>
        <taxon>Pseudomonadati</taxon>
        <taxon>Thermodesulfobacteriota</taxon>
        <taxon>Desulfuromonadia</taxon>
        <taxon>Desulfuromonadales</taxon>
        <taxon>Geoalkalibacteraceae</taxon>
        <taxon>Geoalkalibacter</taxon>
    </lineage>
</organism>
<accession>A0ABY5ZRV5</accession>
<reference evidence="2" key="1">
    <citation type="journal article" date="2022" name="Environ. Microbiol.">
        <title>Geoalkalibacter halelectricus SAP #1 sp. nov. possessing extracellular electron transfer and mineral#reducing capabilities from a haloalkaline environment.</title>
        <authorList>
            <person name="Yadav S."/>
            <person name="Singh R."/>
            <person name="Sundharam S.S."/>
            <person name="Chaudhary S."/>
            <person name="Krishnamurthi S."/>
            <person name="Patil S.A."/>
        </authorList>
    </citation>
    <scope>NUCLEOTIDE SEQUENCE</scope>
    <source>
        <strain evidence="2">SAP-1</strain>
    </source>
</reference>
<dbReference type="Pfam" id="PF10040">
    <property type="entry name" value="CRISPR_Cas6"/>
    <property type="match status" value="1"/>
</dbReference>
<gene>
    <name evidence="2" type="primary">cas6</name>
    <name evidence="2" type="ORF">L9S41_10480</name>
</gene>
<dbReference type="InterPro" id="IPR019267">
    <property type="entry name" value="CRISPR-assoc_Cas6_C"/>
</dbReference>
<name>A0ABY5ZRV5_9BACT</name>
<evidence type="ECO:0000259" key="1">
    <source>
        <dbReference type="Pfam" id="PF10040"/>
    </source>
</evidence>
<proteinExistence type="predicted"/>
<dbReference type="Gene3D" id="3.30.70.1900">
    <property type="match status" value="1"/>
</dbReference>
<dbReference type="Proteomes" id="UP001060414">
    <property type="component" value="Chromosome"/>
</dbReference>
<dbReference type="RefSeq" id="WP_260749955.1">
    <property type="nucleotide sequence ID" value="NZ_CP092109.1"/>
</dbReference>
<protein>
    <submittedName>
        <fullName evidence="2">CRISPR system precrRNA processing endoribonuclease RAMP protein Cas6</fullName>
    </submittedName>
</protein>
<evidence type="ECO:0000313" key="3">
    <source>
        <dbReference type="Proteomes" id="UP001060414"/>
    </source>
</evidence>
<feature type="domain" description="CRISPR-associated protein Cas6 C-terminal" evidence="1">
    <location>
        <begin position="184"/>
        <end position="305"/>
    </location>
</feature>
<keyword evidence="3" id="KW-1185">Reference proteome</keyword>